<feature type="transmembrane region" description="Helical" evidence="1">
    <location>
        <begin position="52"/>
        <end position="76"/>
    </location>
</feature>
<keyword evidence="1" id="KW-0812">Transmembrane</keyword>
<keyword evidence="3" id="KW-1185">Reference proteome</keyword>
<reference evidence="3" key="1">
    <citation type="journal article" date="2019" name="Int. J. Syst. Evol. Microbiol.">
        <title>The Global Catalogue of Microorganisms (GCM) 10K type strain sequencing project: providing services to taxonomists for standard genome sequencing and annotation.</title>
        <authorList>
            <consortium name="The Broad Institute Genomics Platform"/>
            <consortium name="The Broad Institute Genome Sequencing Center for Infectious Disease"/>
            <person name="Wu L."/>
            <person name="Ma J."/>
        </authorList>
    </citation>
    <scope>NUCLEOTIDE SEQUENCE [LARGE SCALE GENOMIC DNA]</scope>
    <source>
        <strain evidence="3">CCUG 49339</strain>
    </source>
</reference>
<sequence length="115" mass="13572">MLFTIVLYTLVYVLMVQQSYNENEQKTIKRSIFRELQDGWNDFKSNKVLVHMTIYVIILYCAMTVFTTTVIIIGTIELHTLKRLKMSKRTPLRDISVVKIARLFQVENGHYVLLE</sequence>
<evidence type="ECO:0000256" key="1">
    <source>
        <dbReference type="SAM" id="Phobius"/>
    </source>
</evidence>
<comment type="caution">
    <text evidence="2">The sequence shown here is derived from an EMBL/GenBank/DDBJ whole genome shotgun (WGS) entry which is preliminary data.</text>
</comment>
<name>A0ABW4LNK7_9BACI</name>
<dbReference type="RefSeq" id="WP_377927494.1">
    <property type="nucleotide sequence ID" value="NZ_JBHUEM010000007.1"/>
</dbReference>
<evidence type="ECO:0000313" key="3">
    <source>
        <dbReference type="Proteomes" id="UP001597214"/>
    </source>
</evidence>
<dbReference type="Proteomes" id="UP001597214">
    <property type="component" value="Unassembled WGS sequence"/>
</dbReference>
<evidence type="ECO:0000313" key="2">
    <source>
        <dbReference type="EMBL" id="MFD1736344.1"/>
    </source>
</evidence>
<keyword evidence="1" id="KW-1133">Transmembrane helix</keyword>
<organism evidence="2 3">
    <name type="scientific">Bacillus salitolerans</name>
    <dbReference type="NCBI Taxonomy" id="1437434"/>
    <lineage>
        <taxon>Bacteria</taxon>
        <taxon>Bacillati</taxon>
        <taxon>Bacillota</taxon>
        <taxon>Bacilli</taxon>
        <taxon>Bacillales</taxon>
        <taxon>Bacillaceae</taxon>
        <taxon>Bacillus</taxon>
    </lineage>
</organism>
<proteinExistence type="predicted"/>
<dbReference type="EMBL" id="JBHUEM010000007">
    <property type="protein sequence ID" value="MFD1736344.1"/>
    <property type="molecule type" value="Genomic_DNA"/>
</dbReference>
<accession>A0ABW4LNK7</accession>
<gene>
    <name evidence="2" type="ORF">ACFSCX_07180</name>
</gene>
<protein>
    <submittedName>
        <fullName evidence="2">Uncharacterized protein</fullName>
    </submittedName>
</protein>
<keyword evidence="1" id="KW-0472">Membrane</keyword>